<dbReference type="Proteomes" id="UP000681967">
    <property type="component" value="Unassembled WGS sequence"/>
</dbReference>
<dbReference type="AlphaFoldDB" id="A0A8S3CV67"/>
<dbReference type="EMBL" id="CAJOBH010175187">
    <property type="protein sequence ID" value="CAF4922983.1"/>
    <property type="molecule type" value="Genomic_DNA"/>
</dbReference>
<protein>
    <submittedName>
        <fullName evidence="1">Uncharacterized protein</fullName>
    </submittedName>
</protein>
<comment type="caution">
    <text evidence="1">The sequence shown here is derived from an EMBL/GenBank/DDBJ whole genome shotgun (WGS) entry which is preliminary data.</text>
</comment>
<accession>A0A8S3CV67</accession>
<reference evidence="1" key="1">
    <citation type="submission" date="2021-02" db="EMBL/GenBank/DDBJ databases">
        <authorList>
            <person name="Nowell W R."/>
        </authorList>
    </citation>
    <scope>NUCLEOTIDE SEQUENCE</scope>
</reference>
<organism evidence="1 2">
    <name type="scientific">Rotaria magnacalcarata</name>
    <dbReference type="NCBI Taxonomy" id="392030"/>
    <lineage>
        <taxon>Eukaryota</taxon>
        <taxon>Metazoa</taxon>
        <taxon>Spiralia</taxon>
        <taxon>Gnathifera</taxon>
        <taxon>Rotifera</taxon>
        <taxon>Eurotatoria</taxon>
        <taxon>Bdelloidea</taxon>
        <taxon>Philodinida</taxon>
        <taxon>Philodinidae</taxon>
        <taxon>Rotaria</taxon>
    </lineage>
</organism>
<evidence type="ECO:0000313" key="2">
    <source>
        <dbReference type="Proteomes" id="UP000681967"/>
    </source>
</evidence>
<proteinExistence type="predicted"/>
<sequence length="113" mass="12953">MSKLVRNKLLEASYKYPVNKTVWIGDVFLSGFLADVAYVQCTQIPIEYEQTSSGNCSCLMIQKPMLTVCSSSMHGGMGNNESQMHYEYKKAWKVIQQRHDFVNRTNKDFKACL</sequence>
<evidence type="ECO:0000313" key="1">
    <source>
        <dbReference type="EMBL" id="CAF4922983.1"/>
    </source>
</evidence>
<name>A0A8S3CV67_9BILA</name>
<gene>
    <name evidence="1" type="ORF">BYL167_LOCUS53026</name>
</gene>